<accession>A0ABR2MWZ3</accession>
<dbReference type="EMBL" id="JBBWWR010000004">
    <property type="protein sequence ID" value="KAK8968743.1"/>
    <property type="molecule type" value="Genomic_DNA"/>
</dbReference>
<protein>
    <submittedName>
        <fullName evidence="2">Uncharacterized protein</fullName>
    </submittedName>
</protein>
<feature type="region of interest" description="Disordered" evidence="1">
    <location>
        <begin position="373"/>
        <end position="422"/>
    </location>
</feature>
<feature type="compositionally biased region" description="Polar residues" evidence="1">
    <location>
        <begin position="373"/>
        <end position="418"/>
    </location>
</feature>
<keyword evidence="3" id="KW-1185">Reference proteome</keyword>
<evidence type="ECO:0000313" key="2">
    <source>
        <dbReference type="EMBL" id="KAK8968743.1"/>
    </source>
</evidence>
<dbReference type="Proteomes" id="UP001412067">
    <property type="component" value="Unassembled WGS sequence"/>
</dbReference>
<reference evidence="2 3" key="1">
    <citation type="journal article" date="2022" name="Nat. Plants">
        <title>Genomes of leafy and leafless Platanthera orchids illuminate the evolution of mycoheterotrophy.</title>
        <authorList>
            <person name="Li M.H."/>
            <person name="Liu K.W."/>
            <person name="Li Z."/>
            <person name="Lu H.C."/>
            <person name="Ye Q.L."/>
            <person name="Zhang D."/>
            <person name="Wang J.Y."/>
            <person name="Li Y.F."/>
            <person name="Zhong Z.M."/>
            <person name="Liu X."/>
            <person name="Yu X."/>
            <person name="Liu D.K."/>
            <person name="Tu X.D."/>
            <person name="Liu B."/>
            <person name="Hao Y."/>
            <person name="Liao X.Y."/>
            <person name="Jiang Y.T."/>
            <person name="Sun W.H."/>
            <person name="Chen J."/>
            <person name="Chen Y.Q."/>
            <person name="Ai Y."/>
            <person name="Zhai J.W."/>
            <person name="Wu S.S."/>
            <person name="Zhou Z."/>
            <person name="Hsiao Y.Y."/>
            <person name="Wu W.L."/>
            <person name="Chen Y.Y."/>
            <person name="Lin Y.F."/>
            <person name="Hsu J.L."/>
            <person name="Li C.Y."/>
            <person name="Wang Z.W."/>
            <person name="Zhao X."/>
            <person name="Zhong W.Y."/>
            <person name="Ma X.K."/>
            <person name="Ma L."/>
            <person name="Huang J."/>
            <person name="Chen G.Z."/>
            <person name="Huang M.Z."/>
            <person name="Huang L."/>
            <person name="Peng D.H."/>
            <person name="Luo Y.B."/>
            <person name="Zou S.Q."/>
            <person name="Chen S.P."/>
            <person name="Lan S."/>
            <person name="Tsai W.C."/>
            <person name="Van de Peer Y."/>
            <person name="Liu Z.J."/>
        </authorList>
    </citation>
    <scope>NUCLEOTIDE SEQUENCE [LARGE SCALE GENOMIC DNA]</scope>
    <source>
        <strain evidence="2">Lor288</strain>
    </source>
</reference>
<gene>
    <name evidence="2" type="ORF">KSP40_PGU020152</name>
</gene>
<feature type="compositionally biased region" description="Polar residues" evidence="1">
    <location>
        <begin position="83"/>
        <end position="92"/>
    </location>
</feature>
<name>A0ABR2MWZ3_9ASPA</name>
<evidence type="ECO:0000313" key="3">
    <source>
        <dbReference type="Proteomes" id="UP001412067"/>
    </source>
</evidence>
<organism evidence="2 3">
    <name type="scientific">Platanthera guangdongensis</name>
    <dbReference type="NCBI Taxonomy" id="2320717"/>
    <lineage>
        <taxon>Eukaryota</taxon>
        <taxon>Viridiplantae</taxon>
        <taxon>Streptophyta</taxon>
        <taxon>Embryophyta</taxon>
        <taxon>Tracheophyta</taxon>
        <taxon>Spermatophyta</taxon>
        <taxon>Magnoliopsida</taxon>
        <taxon>Liliopsida</taxon>
        <taxon>Asparagales</taxon>
        <taxon>Orchidaceae</taxon>
        <taxon>Orchidoideae</taxon>
        <taxon>Orchideae</taxon>
        <taxon>Orchidinae</taxon>
        <taxon>Platanthera</taxon>
    </lineage>
</organism>
<feature type="region of interest" description="Disordered" evidence="1">
    <location>
        <begin position="443"/>
        <end position="477"/>
    </location>
</feature>
<feature type="compositionally biased region" description="Basic and acidic residues" evidence="1">
    <location>
        <begin position="1"/>
        <end position="18"/>
    </location>
</feature>
<feature type="region of interest" description="Disordered" evidence="1">
    <location>
        <begin position="72"/>
        <end position="122"/>
    </location>
</feature>
<feature type="compositionally biased region" description="Polar residues" evidence="1">
    <location>
        <begin position="266"/>
        <end position="276"/>
    </location>
</feature>
<feature type="compositionally biased region" description="Polar residues" evidence="1">
    <location>
        <begin position="446"/>
        <end position="458"/>
    </location>
</feature>
<comment type="caution">
    <text evidence="2">The sequence shown here is derived from an EMBL/GenBank/DDBJ whole genome shotgun (WGS) entry which is preliminary data.</text>
</comment>
<feature type="region of interest" description="Disordered" evidence="1">
    <location>
        <begin position="1"/>
        <end position="22"/>
    </location>
</feature>
<feature type="compositionally biased region" description="Basic and acidic residues" evidence="1">
    <location>
        <begin position="224"/>
        <end position="246"/>
    </location>
</feature>
<proteinExistence type="predicted"/>
<sequence length="524" mass="57855">MRKMQAREELNADGRITGEDPTTEVAGVSGLLLFRLWNYLFEELIAEATPDISDPEAKEITTNNNSVDMEYKNNMLPDHHSHSIGSPKTKNGSIELPSGHANSDHLKPTQGSEGLHPCPSNLYERSTEVNMERLKVYDIALHKSSGSKTSNFSGPAKNITSSIKCSNEVASVGKQDLHYEPHNQKIRKISSSTVPSQHLPEPKTEQTAIARLRGSVWDRLGRPRVHDQSSIKEEQSHHRDFIDGGKLDNQGEESQKFRSTRVPRVASSTSSLNRQSHTVDRVDPEGISGDYISNKVEHASSLKRKIVVVELNSNDSTTGNYLEEQSQQQQQSLPIKQKSQQNMAKLARVAVKSVSSDAKFDLINRVHTMSDSNATAVSQSQVSKDSVTPSMKNQVPVSTILPVNSKSHSRTDGGNANQKPRDDDIIAVKLRLKQIEMDMLKLRSKQVGQNTDGKQNVSSGGGERRVSRPANSLSQREDDCLWSDCRGPGAVVAESIGHERSPCEDASILCKWAKSIRRQPFGSS</sequence>
<feature type="region of interest" description="Disordered" evidence="1">
    <location>
        <begin position="224"/>
        <end position="285"/>
    </location>
</feature>
<evidence type="ECO:0000256" key="1">
    <source>
        <dbReference type="SAM" id="MobiDB-lite"/>
    </source>
</evidence>